<keyword evidence="4" id="KW-0479">Metal-binding</keyword>
<dbReference type="EMBL" id="GL832958">
    <property type="protein sequence ID" value="EGD80627.1"/>
    <property type="molecule type" value="Genomic_DNA"/>
</dbReference>
<dbReference type="FunCoup" id="F2U153">
    <property type="interactions" value="762"/>
</dbReference>
<feature type="compositionally biased region" description="Low complexity" evidence="8">
    <location>
        <begin position="389"/>
        <end position="400"/>
    </location>
</feature>
<dbReference type="Proteomes" id="UP000007799">
    <property type="component" value="Unassembled WGS sequence"/>
</dbReference>
<dbReference type="InterPro" id="IPR040048">
    <property type="entry name" value="ZNF277"/>
</dbReference>
<dbReference type="RefSeq" id="XP_004997188.1">
    <property type="nucleotide sequence ID" value="XM_004997131.1"/>
</dbReference>
<sequence>MAGREGGGGCAGCALRAAEVHVCVVCGQVHCGPREQVLVHMLGAHSLVINDVHKISNLPEYLSYYRKAYLQQEQQASTAPLAAMCSVLQRSEAETAKQQSTGTQPSATATTAAATAPSDDPIHASEDKLYMLGGSAADIRLRKLFNDKRLKQVLECKRLERSQPFSRRCFFCKDADPIDGVRPFLDHLFSRHHFNIGLPDNIVHIHQLLDKIEARVCERICPYCCKRFDDWPKFKAHLRKKRHYKLNPNDHTFDEHYIITYTDPGTPWQTIVDDDGDGGGTSDGAQSSDGGNSSSGGGSRRGSGRRKRQHKTQRGRGKSHQHATPSSSSSSPAARVPHQHHKQHQGHTDDDEVMQRERVGKSGQHSKQKRRQRHQHQHQHQHHDGSGGETESGAETGSHTDTCAPPRSEQRDEGAWRRTPATTSTLATTSTTATSTTATAPATDCAACTAAVGEPTQAGSIGDADAALASVAAARAPAQTSAPRGDTGAVTRKGMEMEGKGRGERGQRQRWGHGRERGAVNSSSWRGHGGSAHRRIQRRGGADDDDDNGGDDEGEWRTWLESEKAPTSCLFCSTVCMHPDHVLRHMRQVHGCDLLAVMAKHRLDFYSRVKLVNFLRSARPVLAPHELTRVLAERSFLADKYLQPEEPGDHLLTRLIGDDDDHK</sequence>
<dbReference type="EC" id="2.1.1.319" evidence="2"/>
<dbReference type="PANTHER" id="PTHR13267:SF3">
    <property type="entry name" value="ZINC FINGER PROTEIN 277"/>
    <property type="match status" value="1"/>
</dbReference>
<dbReference type="STRING" id="946362.F2U153"/>
<dbReference type="Pfam" id="PF12756">
    <property type="entry name" value="zf-C2H2_2"/>
    <property type="match status" value="1"/>
</dbReference>
<keyword evidence="5" id="KW-0863">Zinc-finger</keyword>
<feature type="domain" description="C2H2-type" evidence="9">
    <location>
        <begin position="221"/>
        <end position="243"/>
    </location>
</feature>
<organism evidence="11">
    <name type="scientific">Salpingoeca rosetta (strain ATCC 50818 / BSB-021)</name>
    <dbReference type="NCBI Taxonomy" id="946362"/>
    <lineage>
        <taxon>Eukaryota</taxon>
        <taxon>Choanoflagellata</taxon>
        <taxon>Craspedida</taxon>
        <taxon>Salpingoecidae</taxon>
        <taxon>Salpingoeca</taxon>
    </lineage>
</organism>
<dbReference type="InterPro" id="IPR013087">
    <property type="entry name" value="Znf_C2H2_type"/>
</dbReference>
<evidence type="ECO:0000256" key="8">
    <source>
        <dbReference type="SAM" id="MobiDB-lite"/>
    </source>
</evidence>
<keyword evidence="3" id="KW-0963">Cytoplasm</keyword>
<evidence type="ECO:0000313" key="11">
    <source>
        <dbReference type="Proteomes" id="UP000007799"/>
    </source>
</evidence>
<dbReference type="InterPro" id="IPR036236">
    <property type="entry name" value="Znf_C2H2_sf"/>
</dbReference>
<evidence type="ECO:0000256" key="1">
    <source>
        <dbReference type="ARBA" id="ARBA00004496"/>
    </source>
</evidence>
<keyword evidence="11" id="KW-1185">Reference proteome</keyword>
<keyword evidence="6" id="KW-0862">Zinc</keyword>
<comment type="similarity">
    <text evidence="7">Belongs to the ZNF277 family.</text>
</comment>
<name>F2U153_SALR5</name>
<gene>
    <name evidence="10" type="ORF">PTSG_01215</name>
</gene>
<feature type="compositionally biased region" description="Low complexity" evidence="8">
    <location>
        <begin position="98"/>
        <end position="118"/>
    </location>
</feature>
<feature type="compositionally biased region" description="Low complexity" evidence="8">
    <location>
        <begin position="419"/>
        <end position="440"/>
    </location>
</feature>
<dbReference type="SUPFAM" id="SSF57667">
    <property type="entry name" value="beta-beta-alpha zinc fingers"/>
    <property type="match status" value="1"/>
</dbReference>
<evidence type="ECO:0000259" key="9">
    <source>
        <dbReference type="PROSITE" id="PS00028"/>
    </source>
</evidence>
<dbReference type="PROSITE" id="PS00028">
    <property type="entry name" value="ZINC_FINGER_C2H2_1"/>
    <property type="match status" value="1"/>
</dbReference>
<dbReference type="GeneID" id="16077784"/>
<evidence type="ECO:0000313" key="10">
    <source>
        <dbReference type="EMBL" id="EGD80627.1"/>
    </source>
</evidence>
<dbReference type="InterPro" id="IPR041661">
    <property type="entry name" value="ZN622/Rei1/Reh1_Znf-C2H2"/>
</dbReference>
<feature type="compositionally biased region" description="Basic residues" evidence="8">
    <location>
        <begin position="364"/>
        <end position="381"/>
    </location>
</feature>
<dbReference type="GO" id="GO:0008270">
    <property type="term" value="F:zinc ion binding"/>
    <property type="evidence" value="ECO:0007669"/>
    <property type="project" value="UniProtKB-KW"/>
</dbReference>
<evidence type="ECO:0000256" key="6">
    <source>
        <dbReference type="ARBA" id="ARBA00022833"/>
    </source>
</evidence>
<accession>F2U153</accession>
<evidence type="ECO:0000256" key="7">
    <source>
        <dbReference type="ARBA" id="ARBA00034119"/>
    </source>
</evidence>
<evidence type="ECO:0000256" key="2">
    <source>
        <dbReference type="ARBA" id="ARBA00011925"/>
    </source>
</evidence>
<dbReference type="OrthoDB" id="278606at2759"/>
<dbReference type="Pfam" id="PF21137">
    <property type="entry name" value="ANM3_C2H2_Zf"/>
    <property type="match status" value="1"/>
</dbReference>
<feature type="region of interest" description="Disordered" evidence="8">
    <location>
        <begin position="497"/>
        <end position="555"/>
    </location>
</feature>
<feature type="region of interest" description="Disordered" evidence="8">
    <location>
        <begin position="268"/>
        <end position="440"/>
    </location>
</feature>
<feature type="compositionally biased region" description="Acidic residues" evidence="8">
    <location>
        <begin position="543"/>
        <end position="554"/>
    </location>
</feature>
<comment type="subcellular location">
    <subcellularLocation>
        <location evidence="1">Cytoplasm</location>
    </subcellularLocation>
</comment>
<dbReference type="GO" id="GO:0035242">
    <property type="term" value="F:protein-arginine omega-N asymmetric methyltransferase activity"/>
    <property type="evidence" value="ECO:0007669"/>
    <property type="project" value="UniProtKB-EC"/>
</dbReference>
<evidence type="ECO:0000256" key="4">
    <source>
        <dbReference type="ARBA" id="ARBA00022723"/>
    </source>
</evidence>
<feature type="compositionally biased region" description="Basic residues" evidence="8">
    <location>
        <begin position="302"/>
        <end position="321"/>
    </location>
</feature>
<feature type="region of interest" description="Disordered" evidence="8">
    <location>
        <begin position="95"/>
        <end position="121"/>
    </location>
</feature>
<evidence type="ECO:0000256" key="3">
    <source>
        <dbReference type="ARBA" id="ARBA00022490"/>
    </source>
</evidence>
<dbReference type="eggNOG" id="KOG2482">
    <property type="taxonomic scope" value="Eukaryota"/>
</dbReference>
<feature type="compositionally biased region" description="Low complexity" evidence="8">
    <location>
        <begin position="283"/>
        <end position="292"/>
    </location>
</feature>
<dbReference type="PANTHER" id="PTHR13267">
    <property type="entry name" value="ZINC FINGER PROTEIN 277"/>
    <property type="match status" value="1"/>
</dbReference>
<feature type="compositionally biased region" description="Basic and acidic residues" evidence="8">
    <location>
        <begin position="497"/>
        <end position="518"/>
    </location>
</feature>
<proteinExistence type="inferred from homology"/>
<protein>
    <recommendedName>
        <fullName evidence="2">type I protein arginine methyltransferase</fullName>
        <ecNumber evidence="2">2.1.1.319</ecNumber>
    </recommendedName>
</protein>
<dbReference type="InterPro" id="IPR049482">
    <property type="entry name" value="ANM3-like_C2H2_Zf"/>
</dbReference>
<dbReference type="AlphaFoldDB" id="F2U153"/>
<dbReference type="InParanoid" id="F2U153"/>
<reference evidence="10" key="1">
    <citation type="submission" date="2009-08" db="EMBL/GenBank/DDBJ databases">
        <title>Annotation of Salpingoeca rosetta.</title>
        <authorList>
            <consortium name="The Broad Institute Genome Sequencing Platform"/>
            <person name="Russ C."/>
            <person name="Cuomo C."/>
            <person name="Burger G."/>
            <person name="Gray M.W."/>
            <person name="Holland P.W.H."/>
            <person name="King N."/>
            <person name="Lang F.B.F."/>
            <person name="Roger A.J."/>
            <person name="Ruiz-Trillo I."/>
            <person name="Young S.K."/>
            <person name="Zeng Q."/>
            <person name="Gargeya S."/>
            <person name="Alvarado L."/>
            <person name="Berlin A."/>
            <person name="Chapman S.B."/>
            <person name="Chen Z."/>
            <person name="Freedman E."/>
            <person name="Gellesch M."/>
            <person name="Goldberg J."/>
            <person name="Griggs A."/>
            <person name="Gujja S."/>
            <person name="Heilman E."/>
            <person name="Heiman D."/>
            <person name="Howarth C."/>
            <person name="Mehta T."/>
            <person name="Neiman D."/>
            <person name="Pearson M."/>
            <person name="Roberts A."/>
            <person name="Saif S."/>
            <person name="Shea T."/>
            <person name="Shenoy N."/>
            <person name="Sisk P."/>
            <person name="Stolte C."/>
            <person name="Sykes S."/>
            <person name="White J."/>
            <person name="Yandava C."/>
            <person name="Haas B."/>
            <person name="Nusbaum C."/>
            <person name="Birren B."/>
        </authorList>
    </citation>
    <scope>NUCLEOTIDE SEQUENCE [LARGE SCALE GENOMIC DNA]</scope>
    <source>
        <strain evidence="10">ATCC 50818</strain>
    </source>
</reference>
<dbReference type="SMART" id="SM00355">
    <property type="entry name" value="ZnF_C2H2"/>
    <property type="match status" value="3"/>
</dbReference>
<evidence type="ECO:0000256" key="5">
    <source>
        <dbReference type="ARBA" id="ARBA00022771"/>
    </source>
</evidence>
<dbReference type="KEGG" id="sre:PTSG_01215"/>
<dbReference type="GO" id="GO:0005737">
    <property type="term" value="C:cytoplasm"/>
    <property type="evidence" value="ECO:0007669"/>
    <property type="project" value="UniProtKB-SubCell"/>
</dbReference>